<comment type="caution">
    <text evidence="2">The sequence shown here is derived from an EMBL/GenBank/DDBJ whole genome shotgun (WGS) entry which is preliminary data.</text>
</comment>
<protein>
    <submittedName>
        <fullName evidence="2">Uncharacterized protein</fullName>
    </submittedName>
</protein>
<organism evidence="2 3">
    <name type="scientific">Orbilia javanica</name>
    <dbReference type="NCBI Taxonomy" id="47235"/>
    <lineage>
        <taxon>Eukaryota</taxon>
        <taxon>Fungi</taxon>
        <taxon>Dikarya</taxon>
        <taxon>Ascomycota</taxon>
        <taxon>Pezizomycotina</taxon>
        <taxon>Orbiliomycetes</taxon>
        <taxon>Orbiliales</taxon>
        <taxon>Orbiliaceae</taxon>
        <taxon>Orbilia</taxon>
    </lineage>
</organism>
<name>A0AAN8R8X6_9PEZI</name>
<feature type="compositionally biased region" description="Basic and acidic residues" evidence="1">
    <location>
        <begin position="32"/>
        <end position="44"/>
    </location>
</feature>
<reference evidence="2 3" key="1">
    <citation type="submission" date="2019-10" db="EMBL/GenBank/DDBJ databases">
        <authorList>
            <person name="Palmer J.M."/>
        </authorList>
    </citation>
    <scope>NUCLEOTIDE SEQUENCE [LARGE SCALE GENOMIC DNA]</scope>
    <source>
        <strain evidence="2 3">TWF718</strain>
    </source>
</reference>
<gene>
    <name evidence="2" type="ORF">TWF718_002591</name>
</gene>
<proteinExistence type="predicted"/>
<dbReference type="Proteomes" id="UP001313282">
    <property type="component" value="Unassembled WGS sequence"/>
</dbReference>
<feature type="region of interest" description="Disordered" evidence="1">
    <location>
        <begin position="1"/>
        <end position="63"/>
    </location>
</feature>
<dbReference type="EMBL" id="JAVHNR010000010">
    <property type="protein sequence ID" value="KAK6332056.1"/>
    <property type="molecule type" value="Genomic_DNA"/>
</dbReference>
<dbReference type="AlphaFoldDB" id="A0AAN8R8X6"/>
<evidence type="ECO:0000313" key="2">
    <source>
        <dbReference type="EMBL" id="KAK6332056.1"/>
    </source>
</evidence>
<sequence>MLRKIHRKAVEARKAANEGAVPAPPEPQMTQEQKEARVLRRVDPDEPTPPRLPPTTKVSVNDRIEWEDFDPLMMELR</sequence>
<evidence type="ECO:0000313" key="3">
    <source>
        <dbReference type="Proteomes" id="UP001313282"/>
    </source>
</evidence>
<keyword evidence="3" id="KW-1185">Reference proteome</keyword>
<accession>A0AAN8R8X6</accession>
<evidence type="ECO:0000256" key="1">
    <source>
        <dbReference type="SAM" id="MobiDB-lite"/>
    </source>
</evidence>